<dbReference type="OrthoDB" id="1572276at2759"/>
<evidence type="ECO:0000313" key="1">
    <source>
        <dbReference type="EMBL" id="KAF7117298.1"/>
    </source>
</evidence>
<evidence type="ECO:0000313" key="2">
    <source>
        <dbReference type="Proteomes" id="UP000626092"/>
    </source>
</evidence>
<dbReference type="Proteomes" id="UP000626092">
    <property type="component" value="Unassembled WGS sequence"/>
</dbReference>
<geneLocation type="mitochondrion" evidence="1"/>
<keyword evidence="2" id="KW-1185">Reference proteome</keyword>
<dbReference type="AlphaFoldDB" id="A0A834FXC8"/>
<evidence type="ECO:0008006" key="3">
    <source>
        <dbReference type="Google" id="ProtNLM"/>
    </source>
</evidence>
<name>A0A834FXC8_RHOSS</name>
<proteinExistence type="predicted"/>
<dbReference type="EMBL" id="WJXA01000014">
    <property type="protein sequence ID" value="KAF7117298.1"/>
    <property type="molecule type" value="Genomic_DNA"/>
</dbReference>
<keyword evidence="1" id="KW-0496">Mitochondrion</keyword>
<comment type="caution">
    <text evidence="1">The sequence shown here is derived from an EMBL/GenBank/DDBJ whole genome shotgun (WGS) entry which is preliminary data.</text>
</comment>
<sequence length="353" mass="40492">MSETAYFHSTTVQRHNMLEKKKFLLLVTEARLRNSQVRRLSLILGSLVEPLCPSEQPQQRHSPEKIRHGLVQGERVAIAPAVLASIYYGLGAVAQEKLGPGQCNAEFPVHYFYAWLDQYFPKLYMRLPLPDLGKLKDYVPEMLAIENIEAGKFDAKMARLFICHPMSFTWRPYKHGSPTADRYVIEESGSARYGYERGYARTGPHLDLHMENLLVDPLSCGGSTRVRLRLARSVVGVTSRALAVPLPDVYSPTPSLVNSSFSSNRLYIKQRGEVYQSGERISKEEDCLIYVTSFPGSLWHSSLVRTCRRRFIYRRKGKGLKTRLVIGQRKDHISRIRIIEEQTYLVHKRHEKD</sequence>
<organism evidence="1 2">
    <name type="scientific">Rhododendron simsii</name>
    <name type="common">Sims's rhododendron</name>
    <dbReference type="NCBI Taxonomy" id="118357"/>
    <lineage>
        <taxon>Eukaryota</taxon>
        <taxon>Viridiplantae</taxon>
        <taxon>Streptophyta</taxon>
        <taxon>Embryophyta</taxon>
        <taxon>Tracheophyta</taxon>
        <taxon>Spermatophyta</taxon>
        <taxon>Magnoliopsida</taxon>
        <taxon>eudicotyledons</taxon>
        <taxon>Gunneridae</taxon>
        <taxon>Pentapetalae</taxon>
        <taxon>asterids</taxon>
        <taxon>Ericales</taxon>
        <taxon>Ericaceae</taxon>
        <taxon>Ericoideae</taxon>
        <taxon>Rhodoreae</taxon>
        <taxon>Rhododendron</taxon>
    </lineage>
</organism>
<reference evidence="1" key="1">
    <citation type="submission" date="2019-11" db="EMBL/GenBank/DDBJ databases">
        <authorList>
            <person name="Liu Y."/>
            <person name="Hou J."/>
            <person name="Li T.-Q."/>
            <person name="Guan C.-H."/>
            <person name="Wu X."/>
            <person name="Wu H.-Z."/>
            <person name="Ling F."/>
            <person name="Zhang R."/>
            <person name="Shi X.-G."/>
            <person name="Ren J.-P."/>
            <person name="Chen E.-F."/>
            <person name="Sun J.-M."/>
        </authorList>
    </citation>
    <scope>NUCLEOTIDE SEQUENCE</scope>
    <source>
        <strain evidence="1">Adult_tree_wgs_1</strain>
        <tissue evidence="1">Leaves</tissue>
    </source>
</reference>
<accession>A0A834FXC8</accession>
<protein>
    <recommendedName>
        <fullName evidence="3">Aminotransferase-like plant mobile domain-containing protein</fullName>
    </recommendedName>
</protein>
<gene>
    <name evidence="1" type="ORF">RHSIM_RhsimMtG0003800</name>
</gene>